<reference evidence="6 7" key="1">
    <citation type="submission" date="2019-02" db="EMBL/GenBank/DDBJ databases">
        <title>Planctomycetal bacteria perform biofilm scaping via a novel small molecule.</title>
        <authorList>
            <person name="Jeske O."/>
            <person name="Boedeker C."/>
            <person name="Wiegand S."/>
            <person name="Breitling P."/>
            <person name="Kallscheuer N."/>
            <person name="Jogler M."/>
            <person name="Rohde M."/>
            <person name="Petersen J."/>
            <person name="Medema M.H."/>
            <person name="Surup F."/>
            <person name="Jogler C."/>
        </authorList>
    </citation>
    <scope>NUCLEOTIDE SEQUENCE [LARGE SCALE GENOMIC DNA]</scope>
    <source>
        <strain evidence="6 7">Mal15</strain>
    </source>
</reference>
<dbReference type="InterPro" id="IPR000917">
    <property type="entry name" value="Sulfatase_N"/>
</dbReference>
<keyword evidence="2" id="KW-0479">Metal-binding</keyword>
<dbReference type="Gene3D" id="3.40.720.10">
    <property type="entry name" value="Alkaline Phosphatase, subunit A"/>
    <property type="match status" value="1"/>
</dbReference>
<keyword evidence="7" id="KW-1185">Reference proteome</keyword>
<dbReference type="PANTHER" id="PTHR42693">
    <property type="entry name" value="ARYLSULFATASE FAMILY MEMBER"/>
    <property type="match status" value="1"/>
</dbReference>
<protein>
    <submittedName>
        <fullName evidence="6">Arylsulfatase</fullName>
        <ecNumber evidence="6">3.1.6.1</ecNumber>
    </submittedName>
</protein>
<evidence type="ECO:0000256" key="4">
    <source>
        <dbReference type="ARBA" id="ARBA00022837"/>
    </source>
</evidence>
<dbReference type="RefSeq" id="WP_233903233.1">
    <property type="nucleotide sequence ID" value="NZ_CP036264.1"/>
</dbReference>
<evidence type="ECO:0000256" key="1">
    <source>
        <dbReference type="ARBA" id="ARBA00008779"/>
    </source>
</evidence>
<organism evidence="6 7">
    <name type="scientific">Stieleria maiorica</name>
    <dbReference type="NCBI Taxonomy" id="2795974"/>
    <lineage>
        <taxon>Bacteria</taxon>
        <taxon>Pseudomonadati</taxon>
        <taxon>Planctomycetota</taxon>
        <taxon>Planctomycetia</taxon>
        <taxon>Pirellulales</taxon>
        <taxon>Pirellulaceae</taxon>
        <taxon>Stieleria</taxon>
    </lineage>
</organism>
<dbReference type="InterPro" id="IPR024607">
    <property type="entry name" value="Sulfatase_CS"/>
</dbReference>
<name>A0A5B9M5D3_9BACT</name>
<accession>A0A5B9M5D3</accession>
<dbReference type="InterPro" id="IPR017850">
    <property type="entry name" value="Alkaline_phosphatase_core_sf"/>
</dbReference>
<keyword evidence="3 6" id="KW-0378">Hydrolase</keyword>
<dbReference type="SUPFAM" id="SSF53649">
    <property type="entry name" value="Alkaline phosphatase-like"/>
    <property type="match status" value="1"/>
</dbReference>
<sequence>MPAFKRMGFNMIQFLASTQTSSRRVSPHQLLHALAAFALIPVVGLLTQAVFIPVAHAESATCPNIVFILADDMGYGDVQALNPASQIPTPNLDRLATEGMTFTDAHSPSAVCTPTRYATLTGRYCWRSKLKRGVLNGYGTPLIETDRPTVASHLKQHGYHTAVIGKWHLGLGFQKDERGQWDWTQPLSYSPVDAGFTRSLVIPASLDFPPYVYIDGHQITGKPDRVQPARSFPAFLRKGELGSDFSIVDCLDQLTAKASEHIRSRAAQDEPFFLYFPLTAPHKPVLPHGRFAGKTKLGPYGDFVTQVDWTVGQVMTAIDEAGLAENTLVIYTSDNGSFMRRQSDAGQVDHVSDESIQAYYEGNHKANGPWRGTKADIWEGGHRVPFFARWTGTIEAGSRCDQPICHVDLFATAAELAGTKLPPADQAAPDSFSLVPLLHDKTDQFRRAPVVNHSANGTFAIRDGKWKLVFSDGSGGREKPSGKPFGTPWQLYDLDSDPTESNDLAETNREVVERLGAELFRFLADEKSR</sequence>
<evidence type="ECO:0000313" key="7">
    <source>
        <dbReference type="Proteomes" id="UP000321353"/>
    </source>
</evidence>
<proteinExistence type="inferred from homology"/>
<comment type="similarity">
    <text evidence="1">Belongs to the sulfatase family.</text>
</comment>
<dbReference type="AlphaFoldDB" id="A0A5B9M5D3"/>
<dbReference type="Pfam" id="PF00884">
    <property type="entry name" value="Sulfatase"/>
    <property type="match status" value="1"/>
</dbReference>
<dbReference type="PANTHER" id="PTHR42693:SF53">
    <property type="entry name" value="ENDO-4-O-SULFATASE"/>
    <property type="match status" value="1"/>
</dbReference>
<dbReference type="GO" id="GO:0004065">
    <property type="term" value="F:arylsulfatase activity"/>
    <property type="evidence" value="ECO:0007669"/>
    <property type="project" value="UniProtKB-EC"/>
</dbReference>
<dbReference type="Gene3D" id="3.30.1120.10">
    <property type="match status" value="1"/>
</dbReference>
<dbReference type="InterPro" id="IPR050738">
    <property type="entry name" value="Sulfatase"/>
</dbReference>
<dbReference type="KEGG" id="smam:Mal15_04360"/>
<dbReference type="GO" id="GO:0046872">
    <property type="term" value="F:metal ion binding"/>
    <property type="evidence" value="ECO:0007669"/>
    <property type="project" value="UniProtKB-KW"/>
</dbReference>
<evidence type="ECO:0000256" key="2">
    <source>
        <dbReference type="ARBA" id="ARBA00022723"/>
    </source>
</evidence>
<evidence type="ECO:0000313" key="6">
    <source>
        <dbReference type="EMBL" id="QEF96408.1"/>
    </source>
</evidence>
<dbReference type="Proteomes" id="UP000321353">
    <property type="component" value="Chromosome"/>
</dbReference>
<dbReference type="EC" id="3.1.6.1" evidence="6"/>
<evidence type="ECO:0000259" key="5">
    <source>
        <dbReference type="Pfam" id="PF00884"/>
    </source>
</evidence>
<evidence type="ECO:0000256" key="3">
    <source>
        <dbReference type="ARBA" id="ARBA00022801"/>
    </source>
</evidence>
<feature type="domain" description="Sulfatase N-terminal" evidence="5">
    <location>
        <begin position="63"/>
        <end position="418"/>
    </location>
</feature>
<dbReference type="EMBL" id="CP036264">
    <property type="protein sequence ID" value="QEF96408.1"/>
    <property type="molecule type" value="Genomic_DNA"/>
</dbReference>
<gene>
    <name evidence="6" type="primary">atsA_9</name>
    <name evidence="6" type="ORF">Mal15_04360</name>
</gene>
<dbReference type="PROSITE" id="PS00149">
    <property type="entry name" value="SULFATASE_2"/>
    <property type="match status" value="1"/>
</dbReference>
<dbReference type="CDD" id="cd16143">
    <property type="entry name" value="ARS_like"/>
    <property type="match status" value="1"/>
</dbReference>
<keyword evidence="4" id="KW-0106">Calcium</keyword>